<organism evidence="9 10">
    <name type="scientific">Frankia canadensis</name>
    <dbReference type="NCBI Taxonomy" id="1836972"/>
    <lineage>
        <taxon>Bacteria</taxon>
        <taxon>Bacillati</taxon>
        <taxon>Actinomycetota</taxon>
        <taxon>Actinomycetes</taxon>
        <taxon>Frankiales</taxon>
        <taxon>Frankiaceae</taxon>
        <taxon>Frankia</taxon>
    </lineage>
</organism>
<dbReference type="PANTHER" id="PTHR43163:SF6">
    <property type="entry name" value="DIPEPTIDE TRANSPORT SYSTEM PERMEASE PROTEIN DPPB-RELATED"/>
    <property type="match status" value="1"/>
</dbReference>
<dbReference type="InterPro" id="IPR035906">
    <property type="entry name" value="MetI-like_sf"/>
</dbReference>
<dbReference type="OrthoDB" id="9809425at2"/>
<accession>A0A2I2KRP2</accession>
<dbReference type="PROSITE" id="PS50928">
    <property type="entry name" value="ABC_TM1"/>
    <property type="match status" value="1"/>
</dbReference>
<dbReference type="InterPro" id="IPR000515">
    <property type="entry name" value="MetI-like"/>
</dbReference>
<keyword evidence="2 7" id="KW-0813">Transport</keyword>
<feature type="transmembrane region" description="Helical" evidence="7">
    <location>
        <begin position="98"/>
        <end position="124"/>
    </location>
</feature>
<comment type="subcellular location">
    <subcellularLocation>
        <location evidence="1 7">Cell membrane</location>
        <topology evidence="1 7">Multi-pass membrane protein</topology>
    </subcellularLocation>
</comment>
<sequence>MTVSRRLAKPFLRALGVLLGAETVTFAAYHLLPGDPAEVSLGVPNPSAELVATTRHEMGLDRPLAVQYVVFLGRLLRGDLGTSYQLHEPVTRVLREQVWATVTLAVAALAIAFAVSVPLAVATAGRRPAMRGLSSGGELLLTSSPSFWIGILLLSLFSFRLGWFPVISGTSVRGLVLPAVTLAVSIIGVLTQVLRDGLERALDEPFTVSARARGTGETMVRLRHGLRHALIPLLTVSGWILGALLGGTVVVETVFSRQGLGRIAATAITSRDLPTVTGVVLVSALVFCVLNLVIDVLYRVVDPRLRTATA</sequence>
<keyword evidence="10" id="KW-1185">Reference proteome</keyword>
<evidence type="ECO:0000256" key="4">
    <source>
        <dbReference type="ARBA" id="ARBA00022692"/>
    </source>
</evidence>
<dbReference type="AlphaFoldDB" id="A0A2I2KRP2"/>
<dbReference type="Proteomes" id="UP000234331">
    <property type="component" value="Unassembled WGS sequence"/>
</dbReference>
<dbReference type="Pfam" id="PF00528">
    <property type="entry name" value="BPD_transp_1"/>
    <property type="match status" value="1"/>
</dbReference>
<dbReference type="Gene3D" id="1.10.3720.10">
    <property type="entry name" value="MetI-like"/>
    <property type="match status" value="1"/>
</dbReference>
<reference evidence="9 10" key="1">
    <citation type="submission" date="2017-06" db="EMBL/GenBank/DDBJ databases">
        <authorList>
            <person name="Kim H.J."/>
            <person name="Triplett B.A."/>
        </authorList>
    </citation>
    <scope>NUCLEOTIDE SEQUENCE [LARGE SCALE GENOMIC DNA]</scope>
    <source>
        <strain evidence="9">FRACA_ARgP5</strain>
    </source>
</reference>
<evidence type="ECO:0000256" key="1">
    <source>
        <dbReference type="ARBA" id="ARBA00004651"/>
    </source>
</evidence>
<gene>
    <name evidence="9" type="ORF">FRACA_240015</name>
</gene>
<dbReference type="PANTHER" id="PTHR43163">
    <property type="entry name" value="DIPEPTIDE TRANSPORT SYSTEM PERMEASE PROTEIN DPPB-RELATED"/>
    <property type="match status" value="1"/>
</dbReference>
<evidence type="ECO:0000313" key="9">
    <source>
        <dbReference type="EMBL" id="SNQ48341.1"/>
    </source>
</evidence>
<evidence type="ECO:0000256" key="5">
    <source>
        <dbReference type="ARBA" id="ARBA00022989"/>
    </source>
</evidence>
<feature type="transmembrane region" description="Helical" evidence="7">
    <location>
        <begin position="145"/>
        <end position="163"/>
    </location>
</feature>
<dbReference type="EMBL" id="FZMO01000157">
    <property type="protein sequence ID" value="SNQ48341.1"/>
    <property type="molecule type" value="Genomic_DNA"/>
</dbReference>
<keyword evidence="4 7" id="KW-0812">Transmembrane</keyword>
<feature type="transmembrane region" description="Helical" evidence="7">
    <location>
        <begin position="175"/>
        <end position="194"/>
    </location>
</feature>
<dbReference type="SUPFAM" id="SSF161098">
    <property type="entry name" value="MetI-like"/>
    <property type="match status" value="1"/>
</dbReference>
<evidence type="ECO:0000256" key="2">
    <source>
        <dbReference type="ARBA" id="ARBA00022448"/>
    </source>
</evidence>
<dbReference type="InterPro" id="IPR045621">
    <property type="entry name" value="BPD_transp_1_N"/>
</dbReference>
<dbReference type="GO" id="GO:0071916">
    <property type="term" value="F:dipeptide transmembrane transporter activity"/>
    <property type="evidence" value="ECO:0007669"/>
    <property type="project" value="TreeGrafter"/>
</dbReference>
<dbReference type="RefSeq" id="WP_101832035.1">
    <property type="nucleotide sequence ID" value="NZ_FZMO01000157.1"/>
</dbReference>
<feature type="transmembrane region" description="Helical" evidence="7">
    <location>
        <begin position="12"/>
        <end position="32"/>
    </location>
</feature>
<keyword evidence="5 7" id="KW-1133">Transmembrane helix</keyword>
<dbReference type="GO" id="GO:0005886">
    <property type="term" value="C:plasma membrane"/>
    <property type="evidence" value="ECO:0007669"/>
    <property type="project" value="UniProtKB-SubCell"/>
</dbReference>
<feature type="transmembrane region" description="Helical" evidence="7">
    <location>
        <begin position="275"/>
        <end position="298"/>
    </location>
</feature>
<evidence type="ECO:0000256" key="7">
    <source>
        <dbReference type="RuleBase" id="RU363032"/>
    </source>
</evidence>
<evidence type="ECO:0000256" key="6">
    <source>
        <dbReference type="ARBA" id="ARBA00023136"/>
    </source>
</evidence>
<dbReference type="Pfam" id="PF19300">
    <property type="entry name" value="BPD_transp_1_N"/>
    <property type="match status" value="1"/>
</dbReference>
<evidence type="ECO:0000313" key="10">
    <source>
        <dbReference type="Proteomes" id="UP000234331"/>
    </source>
</evidence>
<evidence type="ECO:0000259" key="8">
    <source>
        <dbReference type="PROSITE" id="PS50928"/>
    </source>
</evidence>
<keyword evidence="6 7" id="KW-0472">Membrane</keyword>
<comment type="similarity">
    <text evidence="7">Belongs to the binding-protein-dependent transport system permease family.</text>
</comment>
<evidence type="ECO:0000256" key="3">
    <source>
        <dbReference type="ARBA" id="ARBA00022475"/>
    </source>
</evidence>
<feature type="domain" description="ABC transmembrane type-1" evidence="8">
    <location>
        <begin position="98"/>
        <end position="298"/>
    </location>
</feature>
<dbReference type="CDD" id="cd06261">
    <property type="entry name" value="TM_PBP2"/>
    <property type="match status" value="1"/>
</dbReference>
<keyword evidence="3" id="KW-1003">Cell membrane</keyword>
<name>A0A2I2KRP2_9ACTN</name>
<protein>
    <submittedName>
        <fullName evidence="9">Peptide/nickel transport system permease protein</fullName>
    </submittedName>
</protein>
<proteinExistence type="inferred from homology"/>
<feature type="transmembrane region" description="Helical" evidence="7">
    <location>
        <begin position="229"/>
        <end position="255"/>
    </location>
</feature>